<name>A0ACD1H1W4_9EURO</name>
<dbReference type="Proteomes" id="UP000249661">
    <property type="component" value="Unassembled WGS sequence"/>
</dbReference>
<evidence type="ECO:0000313" key="1">
    <source>
        <dbReference type="EMBL" id="RAH67538.1"/>
    </source>
</evidence>
<evidence type="ECO:0000313" key="2">
    <source>
        <dbReference type="Proteomes" id="UP000249661"/>
    </source>
</evidence>
<protein>
    <submittedName>
        <fullName evidence="1">Uncharacterized protein</fullName>
    </submittedName>
</protein>
<gene>
    <name evidence="1" type="ORF">BO66DRAFT_440995</name>
</gene>
<accession>A0ACD1H1W4</accession>
<dbReference type="EMBL" id="KZ824973">
    <property type="protein sequence ID" value="RAH67538.1"/>
    <property type="molecule type" value="Genomic_DNA"/>
</dbReference>
<proteinExistence type="predicted"/>
<sequence>MFELQQRFEMVNQVSTFHAAIRFIPFTVAASVGSILASTVAKMLKVPLLYLLGIGSSMQVVSYVLLGTVSGQDDISARQYGYQVLAGLACGINIPLLTLMTRYATERKAHDVTEAAQKPTGVIATLPAGTQDLIRGTYAASHDLQMKVLAGLAGGQVLATMAMWQPSPSIIY</sequence>
<organism evidence="1 2">
    <name type="scientific">Aspergillus aculeatinus CBS 121060</name>
    <dbReference type="NCBI Taxonomy" id="1448322"/>
    <lineage>
        <taxon>Eukaryota</taxon>
        <taxon>Fungi</taxon>
        <taxon>Dikarya</taxon>
        <taxon>Ascomycota</taxon>
        <taxon>Pezizomycotina</taxon>
        <taxon>Eurotiomycetes</taxon>
        <taxon>Eurotiomycetidae</taxon>
        <taxon>Eurotiales</taxon>
        <taxon>Aspergillaceae</taxon>
        <taxon>Aspergillus</taxon>
        <taxon>Aspergillus subgen. Circumdati</taxon>
    </lineage>
</organism>
<keyword evidence="2" id="KW-1185">Reference proteome</keyword>
<reference evidence="1" key="1">
    <citation type="submission" date="2018-02" db="EMBL/GenBank/DDBJ databases">
        <title>The genomes of Aspergillus section Nigri reveals drivers in fungal speciation.</title>
        <authorList>
            <consortium name="DOE Joint Genome Institute"/>
            <person name="Vesth T.C."/>
            <person name="Nybo J."/>
            <person name="Theobald S."/>
            <person name="Brandl J."/>
            <person name="Frisvad J.C."/>
            <person name="Nielsen K.F."/>
            <person name="Lyhne E.K."/>
            <person name="Kogle M.E."/>
            <person name="Kuo A."/>
            <person name="Riley R."/>
            <person name="Clum A."/>
            <person name="Nolan M."/>
            <person name="Lipzen A."/>
            <person name="Salamov A."/>
            <person name="Henrissat B."/>
            <person name="Wiebenga A."/>
            <person name="De vries R.P."/>
            <person name="Grigoriev I.V."/>
            <person name="Mortensen U.H."/>
            <person name="Andersen M.R."/>
            <person name="Baker S.E."/>
        </authorList>
    </citation>
    <scope>NUCLEOTIDE SEQUENCE</scope>
    <source>
        <strain evidence="1">CBS 121060</strain>
    </source>
</reference>